<dbReference type="AlphaFoldDB" id="A0A3N4JL83"/>
<dbReference type="Proteomes" id="UP000276215">
    <property type="component" value="Unassembled WGS sequence"/>
</dbReference>
<organism evidence="1 2">
    <name type="scientific">Choiromyces venosus 120613-1</name>
    <dbReference type="NCBI Taxonomy" id="1336337"/>
    <lineage>
        <taxon>Eukaryota</taxon>
        <taxon>Fungi</taxon>
        <taxon>Dikarya</taxon>
        <taxon>Ascomycota</taxon>
        <taxon>Pezizomycotina</taxon>
        <taxon>Pezizomycetes</taxon>
        <taxon>Pezizales</taxon>
        <taxon>Tuberaceae</taxon>
        <taxon>Choiromyces</taxon>
    </lineage>
</organism>
<proteinExistence type="predicted"/>
<accession>A0A3N4JL83</accession>
<gene>
    <name evidence="1" type="ORF">L873DRAFT_981338</name>
</gene>
<evidence type="ECO:0000313" key="2">
    <source>
        <dbReference type="Proteomes" id="UP000276215"/>
    </source>
</evidence>
<name>A0A3N4JL83_9PEZI</name>
<sequence>MRCKLQGAVTTHKLQGRLLGVGCGMKVAKGVGSGREFVAGIGEGERSWSGRCVSGVVEVPLAVPVPECSQSYGMAFLQEKLGAPPTLPFFKLPVPVSTRMCK</sequence>
<evidence type="ECO:0000313" key="1">
    <source>
        <dbReference type="EMBL" id="RPA99012.1"/>
    </source>
</evidence>
<reference evidence="1 2" key="1">
    <citation type="journal article" date="2018" name="Nat. Ecol. Evol.">
        <title>Pezizomycetes genomes reveal the molecular basis of ectomycorrhizal truffle lifestyle.</title>
        <authorList>
            <person name="Murat C."/>
            <person name="Payen T."/>
            <person name="Noel B."/>
            <person name="Kuo A."/>
            <person name="Morin E."/>
            <person name="Chen J."/>
            <person name="Kohler A."/>
            <person name="Krizsan K."/>
            <person name="Balestrini R."/>
            <person name="Da Silva C."/>
            <person name="Montanini B."/>
            <person name="Hainaut M."/>
            <person name="Levati E."/>
            <person name="Barry K.W."/>
            <person name="Belfiori B."/>
            <person name="Cichocki N."/>
            <person name="Clum A."/>
            <person name="Dockter R.B."/>
            <person name="Fauchery L."/>
            <person name="Guy J."/>
            <person name="Iotti M."/>
            <person name="Le Tacon F."/>
            <person name="Lindquist E.A."/>
            <person name="Lipzen A."/>
            <person name="Malagnac F."/>
            <person name="Mello A."/>
            <person name="Molinier V."/>
            <person name="Miyauchi S."/>
            <person name="Poulain J."/>
            <person name="Riccioni C."/>
            <person name="Rubini A."/>
            <person name="Sitrit Y."/>
            <person name="Splivallo R."/>
            <person name="Traeger S."/>
            <person name="Wang M."/>
            <person name="Zifcakova L."/>
            <person name="Wipf D."/>
            <person name="Zambonelli A."/>
            <person name="Paolocci F."/>
            <person name="Nowrousian M."/>
            <person name="Ottonello S."/>
            <person name="Baldrian P."/>
            <person name="Spatafora J.W."/>
            <person name="Henrissat B."/>
            <person name="Nagy L.G."/>
            <person name="Aury J.M."/>
            <person name="Wincker P."/>
            <person name="Grigoriev I.V."/>
            <person name="Bonfante P."/>
            <person name="Martin F.M."/>
        </authorList>
    </citation>
    <scope>NUCLEOTIDE SEQUENCE [LARGE SCALE GENOMIC DNA]</scope>
    <source>
        <strain evidence="1 2">120613-1</strain>
    </source>
</reference>
<protein>
    <submittedName>
        <fullName evidence="1">Uncharacterized protein</fullName>
    </submittedName>
</protein>
<dbReference type="EMBL" id="ML120391">
    <property type="protein sequence ID" value="RPA99012.1"/>
    <property type="molecule type" value="Genomic_DNA"/>
</dbReference>
<keyword evidence="2" id="KW-1185">Reference proteome</keyword>